<dbReference type="InterPro" id="IPR000073">
    <property type="entry name" value="AB_hydrolase_1"/>
</dbReference>
<dbReference type="GO" id="GO:0016787">
    <property type="term" value="F:hydrolase activity"/>
    <property type="evidence" value="ECO:0007669"/>
    <property type="project" value="UniProtKB-KW"/>
</dbReference>
<organism evidence="3 4">
    <name type="scientific">Microbacterium rhizomatis</name>
    <dbReference type="NCBI Taxonomy" id="1631477"/>
    <lineage>
        <taxon>Bacteria</taxon>
        <taxon>Bacillati</taxon>
        <taxon>Actinomycetota</taxon>
        <taxon>Actinomycetes</taxon>
        <taxon>Micrococcales</taxon>
        <taxon>Microbacteriaceae</taxon>
        <taxon>Microbacterium</taxon>
    </lineage>
</organism>
<reference evidence="4" key="1">
    <citation type="submission" date="2019-09" db="EMBL/GenBank/DDBJ databases">
        <title>Mumia zhuanghuii sp. nov. isolated from the intestinal contents of plateau pika (Ochotona curzoniae) in the Qinghai-Tibet plateau of China.</title>
        <authorList>
            <person name="Tian Z."/>
        </authorList>
    </citation>
    <scope>NUCLEOTIDE SEQUENCE [LARGE SCALE GENOMIC DNA]</scope>
    <source>
        <strain evidence="4">JCM 30598</strain>
    </source>
</reference>
<dbReference type="InterPro" id="IPR050266">
    <property type="entry name" value="AB_hydrolase_sf"/>
</dbReference>
<evidence type="ECO:0000259" key="2">
    <source>
        <dbReference type="Pfam" id="PF12697"/>
    </source>
</evidence>
<dbReference type="PANTHER" id="PTHR43798">
    <property type="entry name" value="MONOACYLGLYCEROL LIPASE"/>
    <property type="match status" value="1"/>
</dbReference>
<gene>
    <name evidence="3" type="ORF">F6B43_09745</name>
</gene>
<dbReference type="AlphaFoldDB" id="A0A5J5IZI6"/>
<keyword evidence="1 3" id="KW-0378">Hydrolase</keyword>
<dbReference type="OrthoDB" id="3519228at2"/>
<dbReference type="InterPro" id="IPR029058">
    <property type="entry name" value="AB_hydrolase_fold"/>
</dbReference>
<dbReference type="PRINTS" id="PR00111">
    <property type="entry name" value="ABHYDROLASE"/>
</dbReference>
<keyword evidence="4" id="KW-1185">Reference proteome</keyword>
<evidence type="ECO:0000313" key="4">
    <source>
        <dbReference type="Proteomes" id="UP000325827"/>
    </source>
</evidence>
<accession>A0A5J5IZI6</accession>
<dbReference type="SUPFAM" id="SSF53474">
    <property type="entry name" value="alpha/beta-Hydrolases"/>
    <property type="match status" value="1"/>
</dbReference>
<comment type="caution">
    <text evidence="3">The sequence shown here is derived from an EMBL/GenBank/DDBJ whole genome shotgun (WGS) entry which is preliminary data.</text>
</comment>
<evidence type="ECO:0000313" key="3">
    <source>
        <dbReference type="EMBL" id="KAA9107721.1"/>
    </source>
</evidence>
<sequence>MTVIFLHPIGLDGHSFQFVTSARFEDAVRYDMLWHGGRERPSDPLSMRAFAEDILENNPGELDLVGVSMGGSVAQEIALNWPERVRSVVIACSSAGGGGGVVHKERAETTERLGMEGMLASTLERWFVPEARELGAGHPGIAYATQRLLSDDPASFAAAWRALGDADFGRRLGELSMPITVLHAASDASVSLERNEKLAADIPGARLIVIPGSHMVHLAEPDLFAEAVSDHLDWVARVR</sequence>
<dbReference type="PANTHER" id="PTHR43798:SF31">
    <property type="entry name" value="AB HYDROLASE SUPERFAMILY PROTEIN YCLE"/>
    <property type="match status" value="1"/>
</dbReference>
<feature type="domain" description="AB hydrolase-1" evidence="2">
    <location>
        <begin position="3"/>
        <end position="227"/>
    </location>
</feature>
<dbReference type="Proteomes" id="UP000325827">
    <property type="component" value="Unassembled WGS sequence"/>
</dbReference>
<dbReference type="RefSeq" id="WP_150448756.1">
    <property type="nucleotide sequence ID" value="NZ_VYSA01000002.1"/>
</dbReference>
<dbReference type="GO" id="GO:0016020">
    <property type="term" value="C:membrane"/>
    <property type="evidence" value="ECO:0007669"/>
    <property type="project" value="TreeGrafter"/>
</dbReference>
<dbReference type="Gene3D" id="3.40.50.1820">
    <property type="entry name" value="alpha/beta hydrolase"/>
    <property type="match status" value="1"/>
</dbReference>
<dbReference type="Pfam" id="PF12697">
    <property type="entry name" value="Abhydrolase_6"/>
    <property type="match status" value="1"/>
</dbReference>
<dbReference type="EMBL" id="VYSA01000002">
    <property type="protein sequence ID" value="KAA9107721.1"/>
    <property type="molecule type" value="Genomic_DNA"/>
</dbReference>
<name>A0A5J5IZI6_9MICO</name>
<evidence type="ECO:0000256" key="1">
    <source>
        <dbReference type="ARBA" id="ARBA00022801"/>
    </source>
</evidence>
<protein>
    <submittedName>
        <fullName evidence="3">Alpha/beta fold hydrolase</fullName>
    </submittedName>
</protein>
<proteinExistence type="predicted"/>